<dbReference type="GO" id="GO:0050840">
    <property type="term" value="F:extracellular matrix binding"/>
    <property type="evidence" value="ECO:0007669"/>
    <property type="project" value="TreeGrafter"/>
</dbReference>
<protein>
    <recommendedName>
        <fullName evidence="7">Kazal-like domain-containing protein</fullName>
    </recommendedName>
</protein>
<dbReference type="EMBL" id="LR899009">
    <property type="protein sequence ID" value="CAD7076845.1"/>
    <property type="molecule type" value="Genomic_DNA"/>
</dbReference>
<dbReference type="GO" id="GO:0005615">
    <property type="term" value="C:extracellular space"/>
    <property type="evidence" value="ECO:0007669"/>
    <property type="project" value="TreeGrafter"/>
</dbReference>
<feature type="transmembrane region" description="Helical" evidence="6">
    <location>
        <begin position="122"/>
        <end position="142"/>
    </location>
</feature>
<dbReference type="CDD" id="cd00104">
    <property type="entry name" value="KAZAL_FS"/>
    <property type="match status" value="2"/>
</dbReference>
<keyword evidence="3" id="KW-1015">Disulfide bond</keyword>
<evidence type="ECO:0000256" key="5">
    <source>
        <dbReference type="SAM" id="MobiDB-lite"/>
    </source>
</evidence>
<feature type="region of interest" description="Disordered" evidence="5">
    <location>
        <begin position="240"/>
        <end position="270"/>
    </location>
</feature>
<keyword evidence="2" id="KW-0677">Repeat</keyword>
<evidence type="ECO:0000313" key="8">
    <source>
        <dbReference type="EMBL" id="CAD7076845.1"/>
    </source>
</evidence>
<keyword evidence="6" id="KW-0472">Membrane</keyword>
<dbReference type="OrthoDB" id="192611at2759"/>
<evidence type="ECO:0000256" key="3">
    <source>
        <dbReference type="ARBA" id="ARBA00023157"/>
    </source>
</evidence>
<name>A0A7R8YKS3_HERIL</name>
<dbReference type="FunCoup" id="A0A7R8YKS3">
    <property type="interactions" value="5"/>
</dbReference>
<dbReference type="Pfam" id="PF07648">
    <property type="entry name" value="Kazal_2"/>
    <property type="match status" value="2"/>
</dbReference>
<evidence type="ECO:0000256" key="1">
    <source>
        <dbReference type="ARBA" id="ARBA00022729"/>
    </source>
</evidence>
<feature type="domain" description="Kazal-like" evidence="7">
    <location>
        <begin position="486"/>
        <end position="527"/>
    </location>
</feature>
<keyword evidence="4" id="KW-0325">Glycoprotein</keyword>
<organism evidence="8 9">
    <name type="scientific">Hermetia illucens</name>
    <name type="common">Black soldier fly</name>
    <dbReference type="NCBI Taxonomy" id="343691"/>
    <lineage>
        <taxon>Eukaryota</taxon>
        <taxon>Metazoa</taxon>
        <taxon>Ecdysozoa</taxon>
        <taxon>Arthropoda</taxon>
        <taxon>Hexapoda</taxon>
        <taxon>Insecta</taxon>
        <taxon>Pterygota</taxon>
        <taxon>Neoptera</taxon>
        <taxon>Endopterygota</taxon>
        <taxon>Diptera</taxon>
        <taxon>Brachycera</taxon>
        <taxon>Stratiomyomorpha</taxon>
        <taxon>Stratiomyidae</taxon>
        <taxon>Hermetiinae</taxon>
        <taxon>Hermetia</taxon>
    </lineage>
</organism>
<feature type="compositionally biased region" description="Polar residues" evidence="5">
    <location>
        <begin position="244"/>
        <end position="257"/>
    </location>
</feature>
<dbReference type="InterPro" id="IPR002350">
    <property type="entry name" value="Kazal_dom"/>
</dbReference>
<feature type="compositionally biased region" description="Polar residues" evidence="5">
    <location>
        <begin position="409"/>
        <end position="427"/>
    </location>
</feature>
<dbReference type="SUPFAM" id="SSF100895">
    <property type="entry name" value="Kazal-type serine protease inhibitors"/>
    <property type="match status" value="2"/>
</dbReference>
<dbReference type="Gene3D" id="3.30.60.30">
    <property type="match status" value="2"/>
</dbReference>
<dbReference type="GO" id="GO:0005509">
    <property type="term" value="F:calcium ion binding"/>
    <property type="evidence" value="ECO:0007669"/>
    <property type="project" value="TreeGrafter"/>
</dbReference>
<evidence type="ECO:0000256" key="6">
    <source>
        <dbReference type="SAM" id="Phobius"/>
    </source>
</evidence>
<dbReference type="Gene3D" id="3.90.290.10">
    <property type="entry name" value="TGF-beta binding (TB) domain"/>
    <property type="match status" value="1"/>
</dbReference>
<dbReference type="AlphaFoldDB" id="A0A7R8YKS3"/>
<dbReference type="PANTHER" id="PTHR13866">
    <property type="entry name" value="SPARC OSTEONECTIN"/>
    <property type="match status" value="1"/>
</dbReference>
<accession>A0A7R8YKS3</accession>
<dbReference type="GO" id="GO:0005518">
    <property type="term" value="F:collagen binding"/>
    <property type="evidence" value="ECO:0007669"/>
    <property type="project" value="TreeGrafter"/>
</dbReference>
<dbReference type="Pfam" id="PF21333">
    <property type="entry name" value="FST_N"/>
    <property type="match status" value="1"/>
</dbReference>
<feature type="domain" description="Kazal-like" evidence="7">
    <location>
        <begin position="551"/>
        <end position="607"/>
    </location>
</feature>
<reference evidence="8 9" key="1">
    <citation type="submission" date="2020-11" db="EMBL/GenBank/DDBJ databases">
        <authorList>
            <person name="Wallbank WR R."/>
            <person name="Pardo Diaz C."/>
            <person name="Kozak K."/>
            <person name="Martin S."/>
            <person name="Jiggins C."/>
            <person name="Moest M."/>
            <person name="Warren A I."/>
            <person name="Generalovic N T."/>
            <person name="Byers J.R.P. K."/>
            <person name="Montejo-Kovacevich G."/>
            <person name="Yen C E."/>
        </authorList>
    </citation>
    <scope>NUCLEOTIDE SEQUENCE [LARGE SCALE GENOMIC DNA]</scope>
</reference>
<dbReference type="Proteomes" id="UP000594454">
    <property type="component" value="Chromosome 1"/>
</dbReference>
<evidence type="ECO:0000313" key="9">
    <source>
        <dbReference type="Proteomes" id="UP000594454"/>
    </source>
</evidence>
<dbReference type="PROSITE" id="PS51465">
    <property type="entry name" value="KAZAL_2"/>
    <property type="match status" value="2"/>
</dbReference>
<gene>
    <name evidence="8" type="ORF">HERILL_LOCUS236</name>
</gene>
<feature type="compositionally biased region" description="Basic residues" evidence="5">
    <location>
        <begin position="428"/>
        <end position="446"/>
    </location>
</feature>
<feature type="compositionally biased region" description="Low complexity" evidence="5">
    <location>
        <begin position="292"/>
        <end position="309"/>
    </location>
</feature>
<keyword evidence="1" id="KW-0732">Signal</keyword>
<dbReference type="SMART" id="SM00274">
    <property type="entry name" value="FOLN"/>
    <property type="match status" value="3"/>
</dbReference>
<keyword evidence="9" id="KW-1185">Reference proteome</keyword>
<evidence type="ECO:0000259" key="7">
    <source>
        <dbReference type="PROSITE" id="PS51465"/>
    </source>
</evidence>
<dbReference type="InterPro" id="IPR036773">
    <property type="entry name" value="TB_dom_sf"/>
</dbReference>
<dbReference type="PANTHER" id="PTHR13866:SF29">
    <property type="entry name" value="FOLLISTATIN"/>
    <property type="match status" value="1"/>
</dbReference>
<sequence>MENRHKSPKSELGKCNKFQGPNKANQIASLTTRKCPDHVRKTENANKTCRECCGETFLKCNYKYKRRSKSSVQGDVPKVDCSNKISNCCSSWCSRSRENIEEIRAVDYLKWTLCRYVPCAKMLNICSLNIIVIIAIIMLGVADVSEAGICWTTRESSGKCTQRFSSNMSEEECCKHPSFAYTEREMSDTELFFAAAINDGAVCKSCLDSCEAAKCGTGKRCVYRKGRPKCVCAPVCRSSKQKNRSSNTKGFLATTPTNSPPIMLPKEQRPFPSFFNFGGMDFDAGNTVPGRSSTNHKNSTSINTNNNNSEVRWRRDSNEPVVEALKSNRNETDHLTSTKRRKNQRKSKNSSKRRKNSTTKSPSSKVLSSSSERHAEDAEATANVDHQGDSPKSGRIIIMADNSERSLKETSLQDGKLSNSSSTPHGTKQTHHNRHQLKRDQQKHHSKATDSGQSAVLLDEKIRSGFFNHGFPYPSVDDVQQHGHGRYYNPVCGTDGKTYKTECQLKKRACRRESTTLAVAYRGHCQTSCKLVRCLNNLTCVEDQYGLPHCISCTISCPQDDATPVIDPSRAVCGVDGLTYKSICDINRLICTTGRSIAVAYYGLCKDEANCNTIQCRDKEICLNDLQTNKPRCISCSFKCPRKRRPQVSYVY</sequence>
<dbReference type="InterPro" id="IPR036058">
    <property type="entry name" value="Kazal_dom_sf"/>
</dbReference>
<dbReference type="SMART" id="SM00280">
    <property type="entry name" value="KAZAL"/>
    <property type="match status" value="2"/>
</dbReference>
<evidence type="ECO:0000256" key="4">
    <source>
        <dbReference type="ARBA" id="ARBA00023180"/>
    </source>
</evidence>
<feature type="region of interest" description="Disordered" evidence="5">
    <location>
        <begin position="407"/>
        <end position="455"/>
    </location>
</feature>
<keyword evidence="6" id="KW-0812">Transmembrane</keyword>
<feature type="compositionally biased region" description="Basic and acidic residues" evidence="5">
    <location>
        <begin position="326"/>
        <end position="336"/>
    </location>
</feature>
<feature type="compositionally biased region" description="Low complexity" evidence="5">
    <location>
        <begin position="358"/>
        <end position="370"/>
    </location>
</feature>
<feature type="region of interest" description="Disordered" evidence="5">
    <location>
        <begin position="285"/>
        <end position="394"/>
    </location>
</feature>
<dbReference type="InParanoid" id="A0A7R8YKS3"/>
<dbReference type="InterPro" id="IPR003645">
    <property type="entry name" value="Fol_N"/>
</dbReference>
<proteinExistence type="predicted"/>
<evidence type="ECO:0000256" key="2">
    <source>
        <dbReference type="ARBA" id="ARBA00022737"/>
    </source>
</evidence>
<keyword evidence="6" id="KW-1133">Transmembrane helix</keyword>
<feature type="compositionally biased region" description="Basic residues" evidence="5">
    <location>
        <begin position="337"/>
        <end position="357"/>
    </location>
</feature>